<dbReference type="Gene3D" id="3.40.50.150">
    <property type="entry name" value="Vaccinia Virus protein VP39"/>
    <property type="match status" value="1"/>
</dbReference>
<dbReference type="InterPro" id="IPR051537">
    <property type="entry name" value="DNA_Adenine_Mtase"/>
</dbReference>
<dbReference type="InterPro" id="IPR003356">
    <property type="entry name" value="DNA_methylase_A-5"/>
</dbReference>
<keyword evidence="4" id="KW-0949">S-adenosyl-L-methionine</keyword>
<dbReference type="InterPro" id="IPR029063">
    <property type="entry name" value="SAM-dependent_MTases_sf"/>
</dbReference>
<evidence type="ECO:0000259" key="7">
    <source>
        <dbReference type="Pfam" id="PF02384"/>
    </source>
</evidence>
<keyword evidence="9" id="KW-1185">Reference proteome</keyword>
<dbReference type="PANTHER" id="PTHR42933:SF1">
    <property type="entry name" value="SITE-SPECIFIC DNA-METHYLTRANSFERASE (ADENINE-SPECIFIC)"/>
    <property type="match status" value="1"/>
</dbReference>
<dbReference type="GO" id="GO:0008168">
    <property type="term" value="F:methyltransferase activity"/>
    <property type="evidence" value="ECO:0007669"/>
    <property type="project" value="UniProtKB-KW"/>
</dbReference>
<evidence type="ECO:0000256" key="5">
    <source>
        <dbReference type="ARBA" id="ARBA00022747"/>
    </source>
</evidence>
<keyword evidence="3" id="KW-0808">Transferase</keyword>
<gene>
    <name evidence="8" type="ORF">OCV43_10905</name>
</gene>
<keyword evidence="2 8" id="KW-0489">Methyltransferase</keyword>
<dbReference type="PRINTS" id="PR00507">
    <property type="entry name" value="N12N6MTFRASE"/>
</dbReference>
<dbReference type="SUPFAM" id="SSF53335">
    <property type="entry name" value="S-adenosyl-L-methionine-dependent methyltransferases"/>
    <property type="match status" value="1"/>
</dbReference>
<evidence type="ECO:0000256" key="4">
    <source>
        <dbReference type="ARBA" id="ARBA00022691"/>
    </source>
</evidence>
<evidence type="ECO:0000256" key="6">
    <source>
        <dbReference type="ARBA" id="ARBA00047942"/>
    </source>
</evidence>
<organism evidence="8 9">
    <name type="scientific">Roseburia amylophila</name>
    <dbReference type="NCBI Taxonomy" id="2981794"/>
    <lineage>
        <taxon>Bacteria</taxon>
        <taxon>Bacillati</taxon>
        <taxon>Bacillota</taxon>
        <taxon>Clostridia</taxon>
        <taxon>Lachnospirales</taxon>
        <taxon>Lachnospiraceae</taxon>
        <taxon>Roseburia</taxon>
    </lineage>
</organism>
<dbReference type="EC" id="2.1.1.72" evidence="1"/>
<name>A0ABT2SFC7_9FIRM</name>
<evidence type="ECO:0000313" key="9">
    <source>
        <dbReference type="Proteomes" id="UP001209666"/>
    </source>
</evidence>
<evidence type="ECO:0000256" key="3">
    <source>
        <dbReference type="ARBA" id="ARBA00022679"/>
    </source>
</evidence>
<dbReference type="RefSeq" id="WP_262624099.1">
    <property type="nucleotide sequence ID" value="NZ_JAOQKI010000018.1"/>
</dbReference>
<dbReference type="Proteomes" id="UP001209666">
    <property type="component" value="Unassembled WGS sequence"/>
</dbReference>
<evidence type="ECO:0000256" key="1">
    <source>
        <dbReference type="ARBA" id="ARBA00011900"/>
    </source>
</evidence>
<sequence>MAVSSIEENVEDIAKEWLKKFGVKYYTKTESVNTEIDTALINAPSKKGGTGKNFPDIKCFIDYKGRKLPVMIEAKGKKTDLEKLNVMGEVDNYNKDDSPNYTNIAKYAVNGAVHYATAIVNGTDSYKEVIAIGITGWKEEKTTKIALKVFYVSDENYNVPKQVGTYEDLSFLAGAELDDFMDKIDALYLTEEEREKLTLKLEAQIETNLKNLNQEMRDAYSISEAYRVKLISGMIIAGLGVIENGTTLVAPLEISDLRSKQDKYQHDGKIIMNTIEAYLNSKDIPKEKVELIKTNFEQVFVQTDLYKEYQPGESRLKKVYTTVKKNIVPFFTKQKYHLDFTGKLFNVLNDWVKVPDGDQNDVVLTPRYVCDLMVRLCQVNKDSYVWDYAAGSGGFLVASMKAMIKDATQIEDKDERDKKINKIKMKQLLGVELRPDMYTLAVLNMFLMGDGSTHILCDDSLKNYSGKYEQGSDKDKDFPADVFLLNPPYSAEGKGFNFVKLALSRMKGGYAAVLIQENAGSGAGGSYTRDILDNNTLIASIKMGDIFCGRSSVQTAIYVFEVGHAHPEKKRVKFIDFTNDGYARQSRKKSSQEVNLRNVDDAIGRYSEIVDIVLDCEPDTSYYTNENGLLITDTITTQVSLREPKKILDKVHERIDPLRADKINFDKDLKDTEKKLKKEKDPVKATAMEAEIDVLKKAINDLTIKISAIEPELIEAQKNYNDVFNRIGADWTISQHKEIDTIPTKKIFETTIADYLSWKISHAIKEGV</sequence>
<evidence type="ECO:0000256" key="2">
    <source>
        <dbReference type="ARBA" id="ARBA00022603"/>
    </source>
</evidence>
<protein>
    <recommendedName>
        <fullName evidence="1">site-specific DNA-methyltransferase (adenine-specific)</fullName>
        <ecNumber evidence="1">2.1.1.72</ecNumber>
    </recommendedName>
</protein>
<comment type="catalytic activity">
    <reaction evidence="6">
        <text>a 2'-deoxyadenosine in DNA + S-adenosyl-L-methionine = an N(6)-methyl-2'-deoxyadenosine in DNA + S-adenosyl-L-homocysteine + H(+)</text>
        <dbReference type="Rhea" id="RHEA:15197"/>
        <dbReference type="Rhea" id="RHEA-COMP:12418"/>
        <dbReference type="Rhea" id="RHEA-COMP:12419"/>
        <dbReference type="ChEBI" id="CHEBI:15378"/>
        <dbReference type="ChEBI" id="CHEBI:57856"/>
        <dbReference type="ChEBI" id="CHEBI:59789"/>
        <dbReference type="ChEBI" id="CHEBI:90615"/>
        <dbReference type="ChEBI" id="CHEBI:90616"/>
        <dbReference type="EC" id="2.1.1.72"/>
    </reaction>
</comment>
<proteinExistence type="predicted"/>
<comment type="caution">
    <text evidence="8">The sequence shown here is derived from an EMBL/GenBank/DDBJ whole genome shotgun (WGS) entry which is preliminary data.</text>
</comment>
<reference evidence="8 9" key="1">
    <citation type="journal article" date="2021" name="ISME Commun">
        <title>Automated analysis of genomic sequences facilitates high-throughput and comprehensive description of bacteria.</title>
        <authorList>
            <person name="Hitch T.C.A."/>
        </authorList>
    </citation>
    <scope>NUCLEOTIDE SEQUENCE [LARGE SCALE GENOMIC DNA]</scope>
    <source>
        <strain evidence="8 9">Sanger_19</strain>
    </source>
</reference>
<feature type="domain" description="DNA methylase adenine-specific" evidence="7">
    <location>
        <begin position="363"/>
        <end position="606"/>
    </location>
</feature>
<dbReference type="GO" id="GO:0032259">
    <property type="term" value="P:methylation"/>
    <property type="evidence" value="ECO:0007669"/>
    <property type="project" value="UniProtKB-KW"/>
</dbReference>
<keyword evidence="5" id="KW-0680">Restriction system</keyword>
<dbReference type="Pfam" id="PF02384">
    <property type="entry name" value="N6_Mtase"/>
    <property type="match status" value="1"/>
</dbReference>
<dbReference type="PANTHER" id="PTHR42933">
    <property type="entry name" value="SLR6095 PROTEIN"/>
    <property type="match status" value="1"/>
</dbReference>
<accession>A0ABT2SFC7</accession>
<evidence type="ECO:0000313" key="8">
    <source>
        <dbReference type="EMBL" id="MCU6717774.1"/>
    </source>
</evidence>
<dbReference type="EMBL" id="JAOQKI010000018">
    <property type="protein sequence ID" value="MCU6717774.1"/>
    <property type="molecule type" value="Genomic_DNA"/>
</dbReference>